<evidence type="ECO:0000313" key="2">
    <source>
        <dbReference type="Proteomes" id="UP000317078"/>
    </source>
</evidence>
<dbReference type="OrthoDB" id="9800698at2"/>
<dbReference type="Proteomes" id="UP000317078">
    <property type="component" value="Unassembled WGS sequence"/>
</dbReference>
<accession>A0A502G160</accession>
<reference evidence="1 2" key="1">
    <citation type="journal article" date="2019" name="Environ. Microbiol.">
        <title>Species interactions and distinct microbial communities in high Arctic permafrost affected cryosols are associated with the CH4 and CO2 gas fluxes.</title>
        <authorList>
            <person name="Altshuler I."/>
            <person name="Hamel J."/>
            <person name="Turney S."/>
            <person name="Magnuson E."/>
            <person name="Levesque R."/>
            <person name="Greer C."/>
            <person name="Whyte L.G."/>
        </authorList>
    </citation>
    <scope>NUCLEOTIDE SEQUENCE [LARGE SCALE GENOMIC DNA]</scope>
    <source>
        <strain evidence="1 2">S9.3B</strain>
    </source>
</reference>
<keyword evidence="2" id="KW-1185">Reference proteome</keyword>
<dbReference type="EMBL" id="RCZP01000013">
    <property type="protein sequence ID" value="TPG55484.1"/>
    <property type="molecule type" value="Genomic_DNA"/>
</dbReference>
<gene>
    <name evidence="1" type="ORF">EAH89_14635</name>
</gene>
<dbReference type="RefSeq" id="WP_140884439.1">
    <property type="nucleotide sequence ID" value="NZ_RCZP01000013.1"/>
</dbReference>
<comment type="caution">
    <text evidence="1">The sequence shown here is derived from an EMBL/GenBank/DDBJ whole genome shotgun (WGS) entry which is preliminary data.</text>
</comment>
<proteinExistence type="predicted"/>
<name>A0A502G160_9PROT</name>
<evidence type="ECO:0000313" key="1">
    <source>
        <dbReference type="EMBL" id="TPG55484.1"/>
    </source>
</evidence>
<organism evidence="1 2">
    <name type="scientific">Muricoccus nepalensis</name>
    <dbReference type="NCBI Taxonomy" id="1854500"/>
    <lineage>
        <taxon>Bacteria</taxon>
        <taxon>Pseudomonadati</taxon>
        <taxon>Pseudomonadota</taxon>
        <taxon>Alphaproteobacteria</taxon>
        <taxon>Acetobacterales</taxon>
        <taxon>Roseomonadaceae</taxon>
        <taxon>Muricoccus</taxon>
    </lineage>
</organism>
<sequence>MANHLKVLASNQALRLDSGCIEAHSALAEDTTDQDMARLHLEKAVRIGQDLWHPLARARDDFA</sequence>
<protein>
    <submittedName>
        <fullName evidence="1">Uncharacterized protein</fullName>
    </submittedName>
</protein>
<dbReference type="AlphaFoldDB" id="A0A502G160"/>